<dbReference type="InterPro" id="IPR057429">
    <property type="entry name" value="WH_eIF2D"/>
</dbReference>
<dbReference type="VEuPathDB" id="VectorBase:CSON005261"/>
<dbReference type="SUPFAM" id="SSF88697">
    <property type="entry name" value="PUA domain-like"/>
    <property type="match status" value="1"/>
</dbReference>
<evidence type="ECO:0000259" key="2">
    <source>
        <dbReference type="PROSITE" id="PS50296"/>
    </source>
</evidence>
<reference evidence="4" key="2">
    <citation type="submission" date="2018-07" db="EMBL/GenBank/DDBJ databases">
        <authorList>
            <person name="Quirk P.G."/>
            <person name="Krulwich T.A."/>
        </authorList>
    </citation>
    <scope>NUCLEOTIDE SEQUENCE</scope>
</reference>
<dbReference type="Pfam" id="PF01253">
    <property type="entry name" value="SUI1"/>
    <property type="match status" value="1"/>
</dbReference>
<dbReference type="SUPFAM" id="SSF47592">
    <property type="entry name" value="SWIB/MDM2 domain"/>
    <property type="match status" value="1"/>
</dbReference>
<dbReference type="Pfam" id="PF17832">
    <property type="entry name" value="Pre-PUA"/>
    <property type="match status" value="1"/>
</dbReference>
<dbReference type="Pfam" id="PF26292">
    <property type="entry name" value="PUA_elF2D"/>
    <property type="match status" value="1"/>
</dbReference>
<dbReference type="InterPro" id="IPR048247">
    <property type="entry name" value="eIF2D_N"/>
</dbReference>
<dbReference type="InterPro" id="IPR004521">
    <property type="entry name" value="Uncharacterised_CHP00451"/>
</dbReference>
<gene>
    <name evidence="3" type="primary">CSON005261</name>
</gene>
<dbReference type="InterPro" id="IPR041366">
    <property type="entry name" value="Pre-PUA"/>
</dbReference>
<dbReference type="SUPFAM" id="SSF55159">
    <property type="entry name" value="eIF1-like"/>
    <property type="match status" value="1"/>
</dbReference>
<accession>A0A336K476</accession>
<sequence>MFVKPFKSRANIQLKGSDKKRLKTRIFNSFPTLKEEQLNNVFCNKSTVCSIKGVTHNEENIIIYTIEKQPFFFEIENLEILLPTVYAVWKFLDIIPIFTTHSDVLPKLANGADLMLPGIVKSGNNLQSWGNLKKNEIVGINLTSNRAIIAVGLLAHSSYDLYMCGGRGVAVNVLHVFGDKLWGMEPTVSEQPPLLSPVVSFPAKEDFPPLNSVTMESKQVLTKNFLEIKEENDEEKTVKKDEVITETPDEILYQGFLNFLKVDGKKMQLPMLTSTFYPQCIQRNLLIPIDIKKTKYKKFSIFLKEMEKNNFLTIREEPKGVEKITSINLEHPEILKFMPKKIDQQSPQIENAPQLLLTKMTEIYVVTEKTAILFSNFNLSVGSKLDEKQIKDHVKDYVNRKKLLDKESNKVNVDDTIKNAVGEGMLEGKLSMDNIVKLIQANMQTSFEMRTQENASIKGGKKPIIHITTATRTGNKKVTIISNLDLYGINITEFAKAIKLAVAASTSMTEVPGYKTDQLLVQGNHVQFIYDLLVTSYKIPRGNITGLEFAKKEKKKKK</sequence>
<dbReference type="PANTHER" id="PTHR12217:SF4">
    <property type="entry name" value="EUKARYOTIC TRANSLATION INITIATION FACTOR 2D"/>
    <property type="match status" value="1"/>
</dbReference>
<dbReference type="FunFam" id="3.10.400.20:FF:000004">
    <property type="entry name" value="Eukaryotic Initiation Factor"/>
    <property type="match status" value="1"/>
</dbReference>
<dbReference type="AlphaFoldDB" id="A0A336K476"/>
<dbReference type="EMBL" id="UFQS01000020">
    <property type="protein sequence ID" value="SSW97513.1"/>
    <property type="molecule type" value="Genomic_DNA"/>
</dbReference>
<dbReference type="InterPro" id="IPR048248">
    <property type="entry name" value="PUA_eIF2d-like"/>
</dbReference>
<dbReference type="CDD" id="cd11608">
    <property type="entry name" value="eIF2D_C"/>
    <property type="match status" value="1"/>
</dbReference>
<dbReference type="Pfam" id="PF25304">
    <property type="entry name" value="WHD_eIF2D"/>
    <property type="match status" value="1"/>
</dbReference>
<dbReference type="InterPro" id="IPR036877">
    <property type="entry name" value="SUI1_dom_sf"/>
</dbReference>
<dbReference type="GO" id="GO:0001731">
    <property type="term" value="P:formation of translation preinitiation complex"/>
    <property type="evidence" value="ECO:0007669"/>
    <property type="project" value="InterPro"/>
</dbReference>
<dbReference type="PROSITE" id="PS50296">
    <property type="entry name" value="SUI1"/>
    <property type="match status" value="1"/>
</dbReference>
<dbReference type="GO" id="GO:0003723">
    <property type="term" value="F:RNA binding"/>
    <property type="evidence" value="ECO:0007669"/>
    <property type="project" value="InterPro"/>
</dbReference>
<dbReference type="PANTHER" id="PTHR12217">
    <property type="entry name" value="EUKARYOTIC TRANSLATION INITIATION FACTOR 2D"/>
    <property type="match status" value="1"/>
</dbReference>
<dbReference type="CDD" id="cd21156">
    <property type="entry name" value="PUA_eIF2d-like"/>
    <property type="match status" value="1"/>
</dbReference>
<dbReference type="InterPro" id="IPR039759">
    <property type="entry name" value="eIF2D_SUI1"/>
</dbReference>
<dbReference type="Gene3D" id="3.30.780.10">
    <property type="entry name" value="SUI1-like domain"/>
    <property type="match status" value="1"/>
</dbReference>
<feature type="domain" description="SUI1" evidence="2">
    <location>
        <begin position="465"/>
        <end position="537"/>
    </location>
</feature>
<dbReference type="InterPro" id="IPR039757">
    <property type="entry name" value="EIF2D"/>
</dbReference>
<evidence type="ECO:0000313" key="3">
    <source>
        <dbReference type="EMBL" id="SSW97513.1"/>
    </source>
</evidence>
<keyword evidence="1" id="KW-0963">Cytoplasm</keyword>
<dbReference type="EMBL" id="UFQT01000020">
    <property type="protein sequence ID" value="SSX17899.1"/>
    <property type="molecule type" value="Genomic_DNA"/>
</dbReference>
<dbReference type="PROSITE" id="PS50890">
    <property type="entry name" value="PUA"/>
    <property type="match status" value="1"/>
</dbReference>
<dbReference type="InterPro" id="IPR036885">
    <property type="entry name" value="SWIB_MDM2_dom_sf"/>
</dbReference>
<dbReference type="CDD" id="cd11610">
    <property type="entry name" value="eIF2D_N"/>
    <property type="match status" value="1"/>
</dbReference>
<name>A0A336K476_CULSO</name>
<organism evidence="3">
    <name type="scientific">Culicoides sonorensis</name>
    <name type="common">Biting midge</name>
    <dbReference type="NCBI Taxonomy" id="179676"/>
    <lineage>
        <taxon>Eukaryota</taxon>
        <taxon>Metazoa</taxon>
        <taxon>Ecdysozoa</taxon>
        <taxon>Arthropoda</taxon>
        <taxon>Hexapoda</taxon>
        <taxon>Insecta</taxon>
        <taxon>Pterygota</taxon>
        <taxon>Neoptera</taxon>
        <taxon>Endopterygota</taxon>
        <taxon>Diptera</taxon>
        <taxon>Nematocera</taxon>
        <taxon>Chironomoidea</taxon>
        <taxon>Ceratopogonidae</taxon>
        <taxon>Ceratopogoninae</taxon>
        <taxon>Culicoides</taxon>
        <taxon>Monoculicoides</taxon>
    </lineage>
</organism>
<dbReference type="GO" id="GO:0003743">
    <property type="term" value="F:translation initiation factor activity"/>
    <property type="evidence" value="ECO:0007669"/>
    <property type="project" value="InterPro"/>
</dbReference>
<dbReference type="InterPro" id="IPR015947">
    <property type="entry name" value="PUA-like_sf"/>
</dbReference>
<evidence type="ECO:0000313" key="4">
    <source>
        <dbReference type="EMBL" id="SSX17899.1"/>
    </source>
</evidence>
<evidence type="ECO:0000256" key="1">
    <source>
        <dbReference type="ARBA" id="ARBA00022490"/>
    </source>
</evidence>
<dbReference type="NCBIfam" id="TIGR00451">
    <property type="entry name" value="unchar_dom_2"/>
    <property type="match status" value="1"/>
</dbReference>
<dbReference type="InterPro" id="IPR001950">
    <property type="entry name" value="SUI1"/>
</dbReference>
<protein>
    <submittedName>
        <fullName evidence="3">CSON005261 protein</fullName>
    </submittedName>
</protein>
<dbReference type="OMA" id="MFLKPYR"/>
<dbReference type="Gene3D" id="3.10.400.20">
    <property type="match status" value="1"/>
</dbReference>
<proteinExistence type="predicted"/>
<reference evidence="3" key="1">
    <citation type="submission" date="2018-04" db="EMBL/GenBank/DDBJ databases">
        <authorList>
            <person name="Go L.Y."/>
            <person name="Mitchell J.A."/>
        </authorList>
    </citation>
    <scope>NUCLEOTIDE SEQUENCE</scope>
    <source>
        <tissue evidence="3">Whole organism</tissue>
    </source>
</reference>